<evidence type="ECO:0000313" key="3">
    <source>
        <dbReference type="Proteomes" id="UP001066276"/>
    </source>
</evidence>
<feature type="compositionally biased region" description="Polar residues" evidence="1">
    <location>
        <begin position="1"/>
        <end position="10"/>
    </location>
</feature>
<comment type="caution">
    <text evidence="2">The sequence shown here is derived from an EMBL/GenBank/DDBJ whole genome shotgun (WGS) entry which is preliminary data.</text>
</comment>
<name>A0AAV7UJ41_PLEWA</name>
<gene>
    <name evidence="2" type="ORF">NDU88_004784</name>
</gene>
<proteinExistence type="predicted"/>
<evidence type="ECO:0000313" key="2">
    <source>
        <dbReference type="EMBL" id="KAJ1188019.1"/>
    </source>
</evidence>
<keyword evidence="3" id="KW-1185">Reference proteome</keyword>
<evidence type="ECO:0000256" key="1">
    <source>
        <dbReference type="SAM" id="MobiDB-lite"/>
    </source>
</evidence>
<dbReference type="EMBL" id="JANPWB010000005">
    <property type="protein sequence ID" value="KAJ1188019.1"/>
    <property type="molecule type" value="Genomic_DNA"/>
</dbReference>
<dbReference type="AlphaFoldDB" id="A0AAV7UJ41"/>
<dbReference type="Proteomes" id="UP001066276">
    <property type="component" value="Chromosome 3_1"/>
</dbReference>
<feature type="region of interest" description="Disordered" evidence="1">
    <location>
        <begin position="1"/>
        <end position="68"/>
    </location>
</feature>
<reference evidence="2" key="1">
    <citation type="journal article" date="2022" name="bioRxiv">
        <title>Sequencing and chromosome-scale assembly of the giantPleurodeles waltlgenome.</title>
        <authorList>
            <person name="Brown T."/>
            <person name="Elewa A."/>
            <person name="Iarovenko S."/>
            <person name="Subramanian E."/>
            <person name="Araus A.J."/>
            <person name="Petzold A."/>
            <person name="Susuki M."/>
            <person name="Suzuki K.-i.T."/>
            <person name="Hayashi T."/>
            <person name="Toyoda A."/>
            <person name="Oliveira C."/>
            <person name="Osipova E."/>
            <person name="Leigh N.D."/>
            <person name="Simon A."/>
            <person name="Yun M.H."/>
        </authorList>
    </citation>
    <scope>NUCLEOTIDE SEQUENCE</scope>
    <source>
        <strain evidence="2">20211129_DDA</strain>
        <tissue evidence="2">Liver</tissue>
    </source>
</reference>
<feature type="compositionally biased region" description="Basic and acidic residues" evidence="1">
    <location>
        <begin position="38"/>
        <end position="51"/>
    </location>
</feature>
<organism evidence="2 3">
    <name type="scientific">Pleurodeles waltl</name>
    <name type="common">Iberian ribbed newt</name>
    <dbReference type="NCBI Taxonomy" id="8319"/>
    <lineage>
        <taxon>Eukaryota</taxon>
        <taxon>Metazoa</taxon>
        <taxon>Chordata</taxon>
        <taxon>Craniata</taxon>
        <taxon>Vertebrata</taxon>
        <taxon>Euteleostomi</taxon>
        <taxon>Amphibia</taxon>
        <taxon>Batrachia</taxon>
        <taxon>Caudata</taxon>
        <taxon>Salamandroidea</taxon>
        <taxon>Salamandridae</taxon>
        <taxon>Pleurodelinae</taxon>
        <taxon>Pleurodeles</taxon>
    </lineage>
</organism>
<accession>A0AAV7UJ41</accession>
<sequence length="83" mass="9189">MQTSRTSKNTMVALDTGRSSLRADSRAEETATAVVRATHGERPAEEWHSSENTEQSQDASPRRVGKPLVASVMKRNVEYPNEC</sequence>
<protein>
    <submittedName>
        <fullName evidence="2">Uncharacterized protein</fullName>
    </submittedName>
</protein>